<feature type="transmembrane region" description="Helical" evidence="2">
    <location>
        <begin position="292"/>
        <end position="313"/>
    </location>
</feature>
<keyword evidence="4" id="KW-1185">Reference proteome</keyword>
<dbReference type="RefSeq" id="WP_144891676.1">
    <property type="nucleotide sequence ID" value="NZ_CP042218.1"/>
</dbReference>
<feature type="region of interest" description="Disordered" evidence="1">
    <location>
        <begin position="404"/>
        <end position="426"/>
    </location>
</feature>
<dbReference type="Proteomes" id="UP000316584">
    <property type="component" value="Chromosome"/>
</dbReference>
<dbReference type="KEGG" id="lug:FPZ22_07155"/>
<dbReference type="OrthoDB" id="7473745at2"/>
<evidence type="ECO:0000256" key="2">
    <source>
        <dbReference type="SAM" id="Phobius"/>
    </source>
</evidence>
<evidence type="ECO:0000313" key="3">
    <source>
        <dbReference type="EMBL" id="QDW66696.1"/>
    </source>
</evidence>
<accession>A0A518N437</accession>
<dbReference type="AlphaFoldDB" id="A0A518N437"/>
<proteinExistence type="predicted"/>
<evidence type="ECO:0000256" key="1">
    <source>
        <dbReference type="SAM" id="MobiDB-lite"/>
    </source>
</evidence>
<sequence length="426" mass="47123">MNETLEDIADALDEVSAAIVKGWGGDNTLKENWGYHHPSLTRHDLAEMADLLAAKIRECDGHELPDAVQSSVDGAARQIRLLMSETIPQFYSGNGWQAVPAYMATLVWLEMALEPVLSWQAAEDPSKMPPKVARRVRAMSARLDEIAPETDALEEKIKLINEATEAADSLPTDMEELRKARTQIENLSSESATTQGKIKQRWEEIEKLLVAMSQKSVEADKLVKQTEEAYRVATSIGLAGAFDQRSRSLSWSMRWWVAGLMIALGGGTAIGANRVQVLTEALSSSSPNWGIIWIHIILSVVSIGAPLWFAWLATKQIGQRFRLAEDYGYKASVAKAYEGYRKEAARIDEDFESRLFDSALTRLEEAPLRLVEDESHGSPWHELINSDAFKAALNKVPDLGATLDRIGSKAGQKGKSSDVQRSSDED</sequence>
<organism evidence="3 4">
    <name type="scientific">Luteimonas granuli</name>
    <dbReference type="NCBI Taxonomy" id="1176533"/>
    <lineage>
        <taxon>Bacteria</taxon>
        <taxon>Pseudomonadati</taxon>
        <taxon>Pseudomonadota</taxon>
        <taxon>Gammaproteobacteria</taxon>
        <taxon>Lysobacterales</taxon>
        <taxon>Lysobacteraceae</taxon>
        <taxon>Luteimonas</taxon>
    </lineage>
</organism>
<reference evidence="3 4" key="1">
    <citation type="submission" date="2019-07" db="EMBL/GenBank/DDBJ databases">
        <title>Full genome sequence of Luteimonas sp. Gr-4.</title>
        <authorList>
            <person name="Im W.-T."/>
        </authorList>
    </citation>
    <scope>NUCLEOTIDE SEQUENCE [LARGE SCALE GENOMIC DNA]</scope>
    <source>
        <strain evidence="3 4">Gr-4</strain>
    </source>
</reference>
<gene>
    <name evidence="3" type="ORF">FPZ22_07155</name>
</gene>
<feature type="transmembrane region" description="Helical" evidence="2">
    <location>
        <begin position="255"/>
        <end position="272"/>
    </location>
</feature>
<dbReference type="EMBL" id="CP042218">
    <property type="protein sequence ID" value="QDW66696.1"/>
    <property type="molecule type" value="Genomic_DNA"/>
</dbReference>
<protein>
    <submittedName>
        <fullName evidence="3">Uncharacterized protein</fullName>
    </submittedName>
</protein>
<keyword evidence="2" id="KW-1133">Transmembrane helix</keyword>
<keyword evidence="2" id="KW-0812">Transmembrane</keyword>
<name>A0A518N437_9GAMM</name>
<feature type="compositionally biased region" description="Basic and acidic residues" evidence="1">
    <location>
        <begin position="415"/>
        <end position="426"/>
    </location>
</feature>
<keyword evidence="2" id="KW-0472">Membrane</keyword>
<evidence type="ECO:0000313" key="4">
    <source>
        <dbReference type="Proteomes" id="UP000316584"/>
    </source>
</evidence>